<feature type="domain" description="Mechanosensitive ion channel transmembrane helices 2/3" evidence="10">
    <location>
        <begin position="63"/>
        <end position="100"/>
    </location>
</feature>
<evidence type="ECO:0000313" key="12">
    <source>
        <dbReference type="Proteomes" id="UP000199527"/>
    </source>
</evidence>
<evidence type="ECO:0000256" key="7">
    <source>
        <dbReference type="RuleBase" id="RU369025"/>
    </source>
</evidence>
<keyword evidence="7" id="KW-0813">Transport</keyword>
<comment type="similarity">
    <text evidence="2 7">Belongs to the MscS (TC 1.A.23) family.</text>
</comment>
<evidence type="ECO:0000256" key="2">
    <source>
        <dbReference type="ARBA" id="ARBA00008017"/>
    </source>
</evidence>
<evidence type="ECO:0000313" key="11">
    <source>
        <dbReference type="EMBL" id="SDI98239.1"/>
    </source>
</evidence>
<keyword evidence="7" id="KW-0997">Cell inner membrane</keyword>
<comment type="subunit">
    <text evidence="7">Homoheptamer.</text>
</comment>
<dbReference type="Pfam" id="PF21088">
    <property type="entry name" value="MS_channel_1st"/>
    <property type="match status" value="1"/>
</dbReference>
<evidence type="ECO:0000259" key="8">
    <source>
        <dbReference type="Pfam" id="PF00924"/>
    </source>
</evidence>
<evidence type="ECO:0000259" key="9">
    <source>
        <dbReference type="Pfam" id="PF21082"/>
    </source>
</evidence>
<dbReference type="InterPro" id="IPR011014">
    <property type="entry name" value="MscS_channel_TM-2"/>
</dbReference>
<dbReference type="InterPro" id="IPR006685">
    <property type="entry name" value="MscS_channel_2nd"/>
</dbReference>
<evidence type="ECO:0000256" key="4">
    <source>
        <dbReference type="ARBA" id="ARBA00022692"/>
    </source>
</evidence>
<keyword evidence="6 7" id="KW-0472">Membrane</keyword>
<feature type="transmembrane region" description="Helical" evidence="7">
    <location>
        <begin position="12"/>
        <end position="32"/>
    </location>
</feature>
<dbReference type="Pfam" id="PF21082">
    <property type="entry name" value="MS_channel_3rd"/>
    <property type="match status" value="1"/>
</dbReference>
<evidence type="ECO:0000256" key="1">
    <source>
        <dbReference type="ARBA" id="ARBA00004651"/>
    </source>
</evidence>
<dbReference type="InterPro" id="IPR023408">
    <property type="entry name" value="MscS_beta-dom_sf"/>
</dbReference>
<dbReference type="Proteomes" id="UP000199527">
    <property type="component" value="Unassembled WGS sequence"/>
</dbReference>
<accession>A0A1G8Q0E4</accession>
<dbReference type="GO" id="GO:0005886">
    <property type="term" value="C:plasma membrane"/>
    <property type="evidence" value="ECO:0007669"/>
    <property type="project" value="UniProtKB-SubCell"/>
</dbReference>
<dbReference type="SUPFAM" id="SSF50182">
    <property type="entry name" value="Sm-like ribonucleoproteins"/>
    <property type="match status" value="1"/>
</dbReference>
<dbReference type="InterPro" id="IPR049142">
    <property type="entry name" value="MS_channel_1st"/>
</dbReference>
<dbReference type="InterPro" id="IPR010920">
    <property type="entry name" value="LSM_dom_sf"/>
</dbReference>
<keyword evidence="4 7" id="KW-0812">Transmembrane</keyword>
<feature type="transmembrane region" description="Helical" evidence="7">
    <location>
        <begin position="53"/>
        <end position="75"/>
    </location>
</feature>
<dbReference type="EMBL" id="FNEM01000004">
    <property type="protein sequence ID" value="SDI98239.1"/>
    <property type="molecule type" value="Genomic_DNA"/>
</dbReference>
<keyword evidence="5 7" id="KW-1133">Transmembrane helix</keyword>
<dbReference type="SUPFAM" id="SSF82689">
    <property type="entry name" value="Mechanosensitive channel protein MscS (YggB), C-terminal domain"/>
    <property type="match status" value="1"/>
</dbReference>
<sequence length="275" mass="29736">MEQWLEQLPALAMAYGMRILIALLIVVVGRWVSKLVASMVRKMMERRNVEATAVGFVGALVSTIIMAFTFIAALAQLGVQTASLVALLGAAGLAVGLALQGSLSNFAAGVLLVVFRPCRAGDYVEAAGAAGVVEEISIFSTTLITPDNKKVIAPNAAVINGVIVNYSAKDTRRVDLVIGVAYDADLRQTREVLSQVVEASEYVLKDPAYRVEVSELADSSVNFVVRPWVKSEDYWDAYFQLMANIKRALDDAGIGIPFPQMDLHVQQLPERPPVL</sequence>
<dbReference type="Gene3D" id="1.10.287.1260">
    <property type="match status" value="1"/>
</dbReference>
<dbReference type="Gene3D" id="3.30.70.100">
    <property type="match status" value="1"/>
</dbReference>
<organism evidence="11 12">
    <name type="scientific">Ferrimonas sediminum</name>
    <dbReference type="NCBI Taxonomy" id="718193"/>
    <lineage>
        <taxon>Bacteria</taxon>
        <taxon>Pseudomonadati</taxon>
        <taxon>Pseudomonadota</taxon>
        <taxon>Gammaproteobacteria</taxon>
        <taxon>Alteromonadales</taxon>
        <taxon>Ferrimonadaceae</taxon>
        <taxon>Ferrimonas</taxon>
    </lineage>
</organism>
<dbReference type="PANTHER" id="PTHR30221:SF1">
    <property type="entry name" value="SMALL-CONDUCTANCE MECHANOSENSITIVE CHANNEL"/>
    <property type="match status" value="1"/>
</dbReference>
<evidence type="ECO:0000256" key="6">
    <source>
        <dbReference type="ARBA" id="ARBA00023136"/>
    </source>
</evidence>
<comment type="subcellular location">
    <subcellularLocation>
        <location evidence="7">Cell inner membrane</location>
        <topology evidence="7">Multi-pass membrane protein</topology>
    </subcellularLocation>
    <subcellularLocation>
        <location evidence="1">Cell membrane</location>
        <topology evidence="1">Multi-pass membrane protein</topology>
    </subcellularLocation>
</comment>
<protein>
    <recommendedName>
        <fullName evidence="7">Small-conductance mechanosensitive channel</fullName>
    </recommendedName>
</protein>
<dbReference type="GO" id="GO:0008381">
    <property type="term" value="F:mechanosensitive monoatomic ion channel activity"/>
    <property type="evidence" value="ECO:0007669"/>
    <property type="project" value="InterPro"/>
</dbReference>
<keyword evidence="12" id="KW-1185">Reference proteome</keyword>
<comment type="function">
    <text evidence="7">Mechanosensitive channel that participates in the regulation of osmotic pressure changes within the cell, opening in response to stretch forces in the membrane lipid bilayer, without the need for other proteins. Contributes to normal resistance to hypoosmotic shock. Forms an ion channel of 1.0 nanosiemens conductance with a slight preference for anions.</text>
</comment>
<dbReference type="SUPFAM" id="SSF82861">
    <property type="entry name" value="Mechanosensitive channel protein MscS (YggB), transmembrane region"/>
    <property type="match status" value="1"/>
</dbReference>
<name>A0A1G8Q0E4_9GAMM</name>
<dbReference type="Pfam" id="PF05552">
    <property type="entry name" value="MS_channel_1st_1"/>
    <property type="match status" value="1"/>
</dbReference>
<dbReference type="InterPro" id="IPR008910">
    <property type="entry name" value="MSC_TM_helix"/>
</dbReference>
<dbReference type="InterPro" id="IPR049278">
    <property type="entry name" value="MS_channel_C"/>
</dbReference>
<dbReference type="OrthoDB" id="9809206at2"/>
<evidence type="ECO:0000256" key="3">
    <source>
        <dbReference type="ARBA" id="ARBA00022475"/>
    </source>
</evidence>
<reference evidence="12" key="1">
    <citation type="submission" date="2016-10" db="EMBL/GenBank/DDBJ databases">
        <authorList>
            <person name="Varghese N."/>
            <person name="Submissions S."/>
        </authorList>
    </citation>
    <scope>NUCLEOTIDE SEQUENCE [LARGE SCALE GENOMIC DNA]</scope>
    <source>
        <strain evidence="12">DSM 23317</strain>
    </source>
</reference>
<dbReference type="InterPro" id="IPR045275">
    <property type="entry name" value="MscS_archaea/bacteria_type"/>
</dbReference>
<proteinExistence type="inferred from homology"/>
<feature type="domain" description="Mechanosensitive ion channel MscS" evidence="8">
    <location>
        <begin position="102"/>
        <end position="167"/>
    </location>
</feature>
<evidence type="ECO:0000259" key="10">
    <source>
        <dbReference type="Pfam" id="PF21088"/>
    </source>
</evidence>
<dbReference type="Gene3D" id="2.30.30.60">
    <property type="match status" value="1"/>
</dbReference>
<dbReference type="AlphaFoldDB" id="A0A1G8Q0E4"/>
<dbReference type="PANTHER" id="PTHR30221">
    <property type="entry name" value="SMALL-CONDUCTANCE MECHANOSENSITIVE CHANNEL"/>
    <property type="match status" value="1"/>
</dbReference>
<keyword evidence="7" id="KW-0406">Ion transport</keyword>
<evidence type="ECO:0000256" key="5">
    <source>
        <dbReference type="ARBA" id="ARBA00022989"/>
    </source>
</evidence>
<dbReference type="RefSeq" id="WP_090363892.1">
    <property type="nucleotide sequence ID" value="NZ_FNEM01000004.1"/>
</dbReference>
<gene>
    <name evidence="11" type="ORF">SAMN04488540_104150</name>
</gene>
<dbReference type="InterPro" id="IPR011066">
    <property type="entry name" value="MscS_channel_C_sf"/>
</dbReference>
<dbReference type="Pfam" id="PF00924">
    <property type="entry name" value="MS_channel_2nd"/>
    <property type="match status" value="1"/>
</dbReference>
<keyword evidence="3" id="KW-1003">Cell membrane</keyword>
<keyword evidence="7" id="KW-0407">Ion channel</keyword>
<comment type="caution">
    <text evidence="7">Lacks conserved residue(s) required for the propagation of feature annotation.</text>
</comment>
<feature type="domain" description="Mechanosensitive ion channel MscS C-terminal" evidence="9">
    <location>
        <begin position="174"/>
        <end position="256"/>
    </location>
</feature>